<comment type="caution">
    <text evidence="1">The sequence shown here is derived from an EMBL/GenBank/DDBJ whole genome shotgun (WGS) entry which is preliminary data.</text>
</comment>
<evidence type="ECO:0000313" key="1">
    <source>
        <dbReference type="EMBL" id="RAJ01573.1"/>
    </source>
</evidence>
<dbReference type="PANTHER" id="PTHR47478">
    <property type="match status" value="1"/>
</dbReference>
<dbReference type="RefSeq" id="WP_111599211.1">
    <property type="nucleotide sequence ID" value="NZ_QLLL01000007.1"/>
</dbReference>
<dbReference type="SFLD" id="SFLDS00003">
    <property type="entry name" value="Haloacid_Dehalogenase"/>
    <property type="match status" value="1"/>
</dbReference>
<dbReference type="Pfam" id="PF00702">
    <property type="entry name" value="Hydrolase"/>
    <property type="match status" value="1"/>
</dbReference>
<keyword evidence="1" id="KW-0378">Hydrolase</keyword>
<dbReference type="NCBIfam" id="TIGR02254">
    <property type="entry name" value="YjjG_YfnB"/>
    <property type="match status" value="1"/>
</dbReference>
<proteinExistence type="predicted"/>
<dbReference type="Proteomes" id="UP000249547">
    <property type="component" value="Unassembled WGS sequence"/>
</dbReference>
<gene>
    <name evidence="1" type="ORF">LX64_03789</name>
</gene>
<dbReference type="NCBIfam" id="TIGR01549">
    <property type="entry name" value="HAD-SF-IA-v1"/>
    <property type="match status" value="1"/>
</dbReference>
<dbReference type="Gene3D" id="1.10.150.240">
    <property type="entry name" value="Putative phosphatase, domain 2"/>
    <property type="match status" value="1"/>
</dbReference>
<dbReference type="AlphaFoldDB" id="A0A327QE69"/>
<dbReference type="OrthoDB" id="9802350at2"/>
<dbReference type="InterPro" id="IPR023214">
    <property type="entry name" value="HAD_sf"/>
</dbReference>
<accession>A0A327QE69</accession>
<dbReference type="InterPro" id="IPR023198">
    <property type="entry name" value="PGP-like_dom2"/>
</dbReference>
<dbReference type="EMBL" id="QLLL01000007">
    <property type="protein sequence ID" value="RAJ01573.1"/>
    <property type="molecule type" value="Genomic_DNA"/>
</dbReference>
<protein>
    <submittedName>
        <fullName evidence="1">Putative hydrolase of the HAD superfamily</fullName>
    </submittedName>
</protein>
<reference evidence="1 2" key="1">
    <citation type="submission" date="2018-06" db="EMBL/GenBank/DDBJ databases">
        <title>Genomic Encyclopedia of Archaeal and Bacterial Type Strains, Phase II (KMG-II): from individual species to whole genera.</title>
        <authorList>
            <person name="Goeker M."/>
        </authorList>
    </citation>
    <scope>NUCLEOTIDE SEQUENCE [LARGE SCALE GENOMIC DNA]</scope>
    <source>
        <strain evidence="1 2">DSM 23857</strain>
    </source>
</reference>
<evidence type="ECO:0000313" key="2">
    <source>
        <dbReference type="Proteomes" id="UP000249547"/>
    </source>
</evidence>
<name>A0A327QE69_9BACT</name>
<dbReference type="InterPro" id="IPR052550">
    <property type="entry name" value="Pyrimidine_5'-ntase_YjjG"/>
</dbReference>
<dbReference type="InterPro" id="IPR006439">
    <property type="entry name" value="HAD-SF_hydro_IA"/>
</dbReference>
<sequence length="231" mass="26828">MKYKHIFFDLDHTLWDFETNSALTLKELYDTHQLSARNIPSFESFYNTYTEHNDRLWDRFRKGFITRNELRTKRFWLTFLDFKIADEPLSKTFSDQFLQILPTKTSLFPNTIEVLEYLTKKGYPIHLITNGFEETQLLKIKNAGIDKYFTHLITSETAGSLKPKREIFDFALSKASTTAGESIMIGDAIDIDVLGARTAGMDQVYFNPSKLPQQQFSTYTISDLSELMAIL</sequence>
<dbReference type="SFLD" id="SFLDG01135">
    <property type="entry name" value="C1.5.6:_HAD__Beta-PGM__Phospha"/>
    <property type="match status" value="1"/>
</dbReference>
<keyword evidence="2" id="KW-1185">Reference proteome</keyword>
<dbReference type="Gene3D" id="3.40.50.1000">
    <property type="entry name" value="HAD superfamily/HAD-like"/>
    <property type="match status" value="1"/>
</dbReference>
<dbReference type="GO" id="GO:0008253">
    <property type="term" value="F:5'-nucleotidase activity"/>
    <property type="evidence" value="ECO:0007669"/>
    <property type="project" value="InterPro"/>
</dbReference>
<dbReference type="InterPro" id="IPR011951">
    <property type="entry name" value="HAD-SF_hydro_IA_YjjG/PynA"/>
</dbReference>
<dbReference type="InterPro" id="IPR036412">
    <property type="entry name" value="HAD-like_sf"/>
</dbReference>
<organism evidence="1 2">
    <name type="scientific">Chitinophaga skermanii</name>
    <dbReference type="NCBI Taxonomy" id="331697"/>
    <lineage>
        <taxon>Bacteria</taxon>
        <taxon>Pseudomonadati</taxon>
        <taxon>Bacteroidota</taxon>
        <taxon>Chitinophagia</taxon>
        <taxon>Chitinophagales</taxon>
        <taxon>Chitinophagaceae</taxon>
        <taxon>Chitinophaga</taxon>
    </lineage>
</organism>
<dbReference type="PANTHER" id="PTHR47478:SF1">
    <property type="entry name" value="PYRIMIDINE 5'-NUCLEOTIDASE YJJG"/>
    <property type="match status" value="1"/>
</dbReference>
<dbReference type="SFLD" id="SFLDG01129">
    <property type="entry name" value="C1.5:_HAD__Beta-PGM__Phosphata"/>
    <property type="match status" value="1"/>
</dbReference>
<dbReference type="SUPFAM" id="SSF56784">
    <property type="entry name" value="HAD-like"/>
    <property type="match status" value="1"/>
</dbReference>